<evidence type="ECO:0000313" key="3">
    <source>
        <dbReference type="EMBL" id="ADO77171.1"/>
    </source>
</evidence>
<dbReference type="eggNOG" id="COG3773">
    <property type="taxonomic scope" value="Bacteria"/>
</dbReference>
<dbReference type="PATRIC" id="fig|572479.3.peg.1029"/>
<reference evidence="4" key="1">
    <citation type="submission" date="2010-10" db="EMBL/GenBank/DDBJ databases">
        <title>The complete genome of Halanaerobium praevalens DSM 2228.</title>
        <authorList>
            <consortium name="US DOE Joint Genome Institute (JGI-PGF)"/>
            <person name="Lucas S."/>
            <person name="Copeland A."/>
            <person name="Lapidus A."/>
            <person name="Glavina del Rio T."/>
            <person name="Dalin E."/>
            <person name="Tice H."/>
            <person name="Bruce D."/>
            <person name="Goodwin L."/>
            <person name="Pitluck S."/>
            <person name="Kyrpides N."/>
            <person name="Mavromatis K."/>
            <person name="Ivanova N."/>
            <person name="Ovchinnikova G."/>
            <person name="Chertkov O."/>
            <person name="Detter J.C."/>
            <person name="Han C."/>
            <person name="Larimer F."/>
            <person name="Land M."/>
            <person name="Hauser L."/>
            <person name="Markowitz V."/>
            <person name="Cheng J.-F."/>
            <person name="Hugenholtz P."/>
            <person name="Woyke T."/>
            <person name="Wu D."/>
            <person name="Tindall B."/>
            <person name="Pomrenke H.G."/>
            <person name="Brambilla E."/>
            <person name="Klenk H.-P."/>
            <person name="Eisen J.A."/>
        </authorList>
    </citation>
    <scope>NUCLEOTIDE SEQUENCE [LARGE SCALE GENOMIC DNA]</scope>
    <source>
        <strain evidence="4">ATCC 33744 / DSM 2228 / GSL</strain>
    </source>
</reference>
<dbReference type="GO" id="GO:0016787">
    <property type="term" value="F:hydrolase activity"/>
    <property type="evidence" value="ECO:0007669"/>
    <property type="project" value="UniProtKB-KW"/>
</dbReference>
<dbReference type="RefSeq" id="WP_014553204.1">
    <property type="nucleotide sequence ID" value="NC_017455.1"/>
</dbReference>
<dbReference type="InterPro" id="IPR011105">
    <property type="entry name" value="Cell_wall_hydrolase_SleB"/>
</dbReference>
<dbReference type="OrthoDB" id="9785345at2"/>
<dbReference type="Pfam" id="PF07486">
    <property type="entry name" value="Hydrolase_2"/>
    <property type="match status" value="1"/>
</dbReference>
<dbReference type="AlphaFoldDB" id="E3DLD2"/>
<evidence type="ECO:0000313" key="4">
    <source>
        <dbReference type="Proteomes" id="UP000006866"/>
    </source>
</evidence>
<dbReference type="Gene3D" id="1.10.10.2520">
    <property type="entry name" value="Cell wall hydrolase SleB, domain 1"/>
    <property type="match status" value="1"/>
</dbReference>
<dbReference type="Gene3D" id="6.20.240.60">
    <property type="match status" value="1"/>
</dbReference>
<keyword evidence="4" id="KW-1185">Reference proteome</keyword>
<organism evidence="3 4">
    <name type="scientific">Halanaerobium praevalens (strain ATCC 33744 / DSM 2228 / GSL)</name>
    <dbReference type="NCBI Taxonomy" id="572479"/>
    <lineage>
        <taxon>Bacteria</taxon>
        <taxon>Bacillati</taxon>
        <taxon>Bacillota</taxon>
        <taxon>Clostridia</taxon>
        <taxon>Halanaerobiales</taxon>
        <taxon>Halanaerobiaceae</taxon>
        <taxon>Halanaerobium</taxon>
    </lineage>
</organism>
<dbReference type="Proteomes" id="UP000006866">
    <property type="component" value="Chromosome"/>
</dbReference>
<dbReference type="STRING" id="572479.Hprae_1018"/>
<feature type="transmembrane region" description="Helical" evidence="1">
    <location>
        <begin position="9"/>
        <end position="27"/>
    </location>
</feature>
<dbReference type="InterPro" id="IPR042047">
    <property type="entry name" value="SleB_dom1"/>
</dbReference>
<accession>E3DLD2</accession>
<name>E3DLD2_HALPG</name>
<gene>
    <name evidence="3" type="ordered locus">Hprae_1018</name>
</gene>
<sequence>MQQLNFKKTIILLTLIMITNMVFLPYISSVPTARAASIEKDDIYTGLGLMFLFIVLGSDNDKTKVDSDDFYSYRDFSSKEMEVLASIINAEARGESYRGKVAVGAVIINRVYHPSFPNTIKDVVYQPGQFTPVRNGMINLKPSSEAYKAAYAAVEGEDPSRGSLYFYNPRTAKNQSFFAKRKKMVKIGNHVFLK</sequence>
<reference evidence="3 4" key="2">
    <citation type="journal article" date="2011" name="Stand. Genomic Sci.">
        <title>Complete genome sequence of the extremely halophilic Halanaerobium praevalens type strain (GSL).</title>
        <authorList>
            <person name="Ivanova N."/>
            <person name="Sikorski J."/>
            <person name="Chertkov O."/>
            <person name="Nolan M."/>
            <person name="Lucas S."/>
            <person name="Hammon N."/>
            <person name="Deshpande S."/>
            <person name="Cheng J.F."/>
            <person name="Tapia R."/>
            <person name="Han C."/>
            <person name="Goodwin L."/>
            <person name="Pitluck S."/>
            <person name="Huntemann M."/>
            <person name="Liolios K."/>
            <person name="Pagani I."/>
            <person name="Mavromatis K."/>
            <person name="Ovchinikova G."/>
            <person name="Pati A."/>
            <person name="Chen A."/>
            <person name="Palaniappan K."/>
            <person name="Land M."/>
            <person name="Hauser L."/>
            <person name="Brambilla E.M."/>
            <person name="Kannan K.P."/>
            <person name="Rohde M."/>
            <person name="Tindall B.J."/>
            <person name="Goker M."/>
            <person name="Detter J.C."/>
            <person name="Woyke T."/>
            <person name="Bristow J."/>
            <person name="Eisen J.A."/>
            <person name="Markowitz V."/>
            <person name="Hugenholtz P."/>
            <person name="Kyrpides N.C."/>
            <person name="Klenk H.P."/>
            <person name="Lapidus A."/>
        </authorList>
    </citation>
    <scope>NUCLEOTIDE SEQUENCE [LARGE SCALE GENOMIC DNA]</scope>
    <source>
        <strain evidence="4">ATCC 33744 / DSM 2228 / GSL</strain>
    </source>
</reference>
<proteinExistence type="predicted"/>
<keyword evidence="3" id="KW-0378">Hydrolase</keyword>
<keyword evidence="1" id="KW-0472">Membrane</keyword>
<evidence type="ECO:0000259" key="2">
    <source>
        <dbReference type="Pfam" id="PF07486"/>
    </source>
</evidence>
<dbReference type="HOGENOM" id="CLU_053345_2_0_9"/>
<feature type="domain" description="Cell wall hydrolase SleB" evidence="2">
    <location>
        <begin position="94"/>
        <end position="192"/>
    </location>
</feature>
<evidence type="ECO:0000256" key="1">
    <source>
        <dbReference type="SAM" id="Phobius"/>
    </source>
</evidence>
<keyword evidence="1" id="KW-0812">Transmembrane</keyword>
<dbReference type="KEGG" id="hpk:Hprae_1018"/>
<dbReference type="EMBL" id="CP002175">
    <property type="protein sequence ID" value="ADO77171.1"/>
    <property type="molecule type" value="Genomic_DNA"/>
</dbReference>
<keyword evidence="1" id="KW-1133">Transmembrane helix</keyword>
<protein>
    <submittedName>
        <fullName evidence="3">Cell wall hydrolase SleB</fullName>
    </submittedName>
</protein>